<evidence type="ECO:0000313" key="5">
    <source>
        <dbReference type="Proteomes" id="UP000554482"/>
    </source>
</evidence>
<dbReference type="OrthoDB" id="10461120at2759"/>
<feature type="transmembrane region" description="Helical" evidence="2">
    <location>
        <begin position="62"/>
        <end position="84"/>
    </location>
</feature>
<feature type="domain" description="MORF/ORRM1/DAG-like MORF" evidence="3">
    <location>
        <begin position="1"/>
        <end position="50"/>
    </location>
</feature>
<dbReference type="PANTHER" id="PTHR31346">
    <property type="entry name" value="MULTIPLE ORGANELLAR RNA EDITING FACTOR 2, CHLOROPLASTIC-RELATED-RELATED"/>
    <property type="match status" value="1"/>
</dbReference>
<dbReference type="GO" id="GO:0080156">
    <property type="term" value="P:mitochondrial mRNA modification"/>
    <property type="evidence" value="ECO:0007669"/>
    <property type="project" value="TreeGrafter"/>
</dbReference>
<keyword evidence="2" id="KW-0812">Transmembrane</keyword>
<dbReference type="PANTHER" id="PTHR31346:SF7">
    <property type="entry name" value="MULTIPLE ORGANELLAR RNA EDITING FACTOR 2, CHLOROPLASTIC-RELATED"/>
    <property type="match status" value="1"/>
</dbReference>
<dbReference type="InterPro" id="IPR039206">
    <property type="entry name" value="MORF/ORRM1/DAG-like"/>
</dbReference>
<evidence type="ECO:0000256" key="1">
    <source>
        <dbReference type="ARBA" id="ARBA00022946"/>
    </source>
</evidence>
<keyword evidence="2" id="KW-0472">Membrane</keyword>
<sequence length="87" mass="10075">EDDAKKKIYSVWCKMPFGFGAEIDEETLNRLKALPDVLLVLPDFAFDVKLEKEGKAFNTMDYFVFYSIVYPSMPCALILVFVYVEFT</sequence>
<dbReference type="Proteomes" id="UP000554482">
    <property type="component" value="Unassembled WGS sequence"/>
</dbReference>
<dbReference type="EMBL" id="JABWDY010034583">
    <property type="protein sequence ID" value="KAF5182549.1"/>
    <property type="molecule type" value="Genomic_DNA"/>
</dbReference>
<accession>A0A7J6VBU7</accession>
<gene>
    <name evidence="4" type="ORF">FRX31_027864</name>
</gene>
<dbReference type="Pfam" id="PF21864">
    <property type="entry name" value="MORF_dom"/>
    <property type="match status" value="1"/>
</dbReference>
<dbReference type="AlphaFoldDB" id="A0A7J6VBU7"/>
<comment type="caution">
    <text evidence="4">The sequence shown here is derived from an EMBL/GenBank/DDBJ whole genome shotgun (WGS) entry which is preliminary data.</text>
</comment>
<keyword evidence="5" id="KW-1185">Reference proteome</keyword>
<keyword evidence="1" id="KW-0809">Transit peptide</keyword>
<evidence type="ECO:0000256" key="2">
    <source>
        <dbReference type="SAM" id="Phobius"/>
    </source>
</evidence>
<protein>
    <recommendedName>
        <fullName evidence="3">MORF/ORRM1/DAG-like MORF domain-containing protein</fullName>
    </recommendedName>
</protein>
<dbReference type="GO" id="GO:0005739">
    <property type="term" value="C:mitochondrion"/>
    <property type="evidence" value="ECO:0007669"/>
    <property type="project" value="TreeGrafter"/>
</dbReference>
<name>A0A7J6VBU7_THATH</name>
<proteinExistence type="predicted"/>
<keyword evidence="2" id="KW-1133">Transmembrane helix</keyword>
<dbReference type="InterPro" id="IPR054059">
    <property type="entry name" value="MORF/ORRM1/DAG-like_MORF"/>
</dbReference>
<dbReference type="GO" id="GO:0016554">
    <property type="term" value="P:cytidine to uridine editing"/>
    <property type="evidence" value="ECO:0007669"/>
    <property type="project" value="InterPro"/>
</dbReference>
<evidence type="ECO:0000313" key="4">
    <source>
        <dbReference type="EMBL" id="KAF5182549.1"/>
    </source>
</evidence>
<feature type="non-terminal residue" evidence="4">
    <location>
        <position position="1"/>
    </location>
</feature>
<evidence type="ECO:0000259" key="3">
    <source>
        <dbReference type="Pfam" id="PF21864"/>
    </source>
</evidence>
<reference evidence="4 5" key="1">
    <citation type="submission" date="2020-06" db="EMBL/GenBank/DDBJ databases">
        <title>Transcriptomic and genomic resources for Thalictrum thalictroides and T. hernandezii: Facilitating candidate gene discovery in an emerging model plant lineage.</title>
        <authorList>
            <person name="Arias T."/>
            <person name="Riano-Pachon D.M."/>
            <person name="Di Stilio V.S."/>
        </authorList>
    </citation>
    <scope>NUCLEOTIDE SEQUENCE [LARGE SCALE GENOMIC DNA]</scope>
    <source>
        <strain evidence="5">cv. WT478/WT964</strain>
        <tissue evidence="4">Leaves</tissue>
    </source>
</reference>
<organism evidence="4 5">
    <name type="scientific">Thalictrum thalictroides</name>
    <name type="common">Rue-anemone</name>
    <name type="synonym">Anemone thalictroides</name>
    <dbReference type="NCBI Taxonomy" id="46969"/>
    <lineage>
        <taxon>Eukaryota</taxon>
        <taxon>Viridiplantae</taxon>
        <taxon>Streptophyta</taxon>
        <taxon>Embryophyta</taxon>
        <taxon>Tracheophyta</taxon>
        <taxon>Spermatophyta</taxon>
        <taxon>Magnoliopsida</taxon>
        <taxon>Ranunculales</taxon>
        <taxon>Ranunculaceae</taxon>
        <taxon>Thalictroideae</taxon>
        <taxon>Thalictrum</taxon>
    </lineage>
</organism>